<keyword evidence="8" id="KW-1185">Reference proteome</keyword>
<proteinExistence type="predicted"/>
<dbReference type="OrthoDB" id="21204at2759"/>
<sequence length="322" mass="36659">QPNVITLFTAGANSGDDIMGTLHFPELLANSRCRNISELPTTSLVDDLSKTSNVQLHVIGFAPWVPDCNTEFLDRARDDRADISGFFFYTLDYIDSIPGAGNHYWGGIKLRDYNFPIYGMRGREGAFLMDRYTEYATNKSLLDDIHNTTGRARIFVEVGTGRPAPLPGLWLFLLIVLAVLVLILGLTSLSMHLLQYRRRRSLRRRVMAGEVDLEALGIKRLTVPRRILDKFPLRPFTLDKDDGYSQQSCSICLEDFVVDGTTVRELPCKHIYHPACIDGFLEQQSSLCPLCKSSALPKGYLPKQLTNRTVRRERYLRRQRER</sequence>
<evidence type="ECO:0000256" key="3">
    <source>
        <dbReference type="ARBA" id="ARBA00022833"/>
    </source>
</evidence>
<accession>A0A5J5F3T2</accession>
<feature type="transmembrane region" description="Helical" evidence="5">
    <location>
        <begin position="169"/>
        <end position="194"/>
    </location>
</feature>
<gene>
    <name evidence="7" type="ORF">FN846DRAFT_769671</name>
</gene>
<dbReference type="GO" id="GO:0061630">
    <property type="term" value="F:ubiquitin protein ligase activity"/>
    <property type="evidence" value="ECO:0007669"/>
    <property type="project" value="TreeGrafter"/>
</dbReference>
<keyword evidence="5" id="KW-1133">Transmembrane helix</keyword>
<reference evidence="7 8" key="1">
    <citation type="submission" date="2019-09" db="EMBL/GenBank/DDBJ databases">
        <title>Draft genome of the ectomycorrhizal ascomycete Sphaerosporella brunnea.</title>
        <authorList>
            <consortium name="DOE Joint Genome Institute"/>
            <person name="Benucci G.M."/>
            <person name="Marozzi G."/>
            <person name="Antonielli L."/>
            <person name="Sanchez S."/>
            <person name="Marco P."/>
            <person name="Wang X."/>
            <person name="Falini L.B."/>
            <person name="Barry K."/>
            <person name="Haridas S."/>
            <person name="Lipzen A."/>
            <person name="Labutti K."/>
            <person name="Grigoriev I.V."/>
            <person name="Murat C."/>
            <person name="Martin F."/>
            <person name="Albertini E."/>
            <person name="Donnini D."/>
            <person name="Bonito G."/>
        </authorList>
    </citation>
    <scope>NUCLEOTIDE SEQUENCE [LARGE SCALE GENOMIC DNA]</scope>
    <source>
        <strain evidence="7 8">Sb_GMNB300</strain>
    </source>
</reference>
<dbReference type="Gene3D" id="3.30.40.10">
    <property type="entry name" value="Zinc/RING finger domain, C3HC4 (zinc finger)"/>
    <property type="match status" value="1"/>
</dbReference>
<keyword evidence="3" id="KW-0862">Zinc</keyword>
<dbReference type="Pfam" id="PF13639">
    <property type="entry name" value="zf-RING_2"/>
    <property type="match status" value="1"/>
</dbReference>
<dbReference type="GO" id="GO:0008270">
    <property type="term" value="F:zinc ion binding"/>
    <property type="evidence" value="ECO:0007669"/>
    <property type="project" value="UniProtKB-KW"/>
</dbReference>
<evidence type="ECO:0000256" key="4">
    <source>
        <dbReference type="PROSITE-ProRule" id="PRU00175"/>
    </source>
</evidence>
<feature type="non-terminal residue" evidence="7">
    <location>
        <position position="322"/>
    </location>
</feature>
<dbReference type="SMART" id="SM00184">
    <property type="entry name" value="RING"/>
    <property type="match status" value="1"/>
</dbReference>
<dbReference type="SUPFAM" id="SSF57850">
    <property type="entry name" value="RING/U-box"/>
    <property type="match status" value="1"/>
</dbReference>
<dbReference type="Proteomes" id="UP000326924">
    <property type="component" value="Unassembled WGS sequence"/>
</dbReference>
<evidence type="ECO:0000256" key="5">
    <source>
        <dbReference type="SAM" id="Phobius"/>
    </source>
</evidence>
<evidence type="ECO:0000313" key="8">
    <source>
        <dbReference type="Proteomes" id="UP000326924"/>
    </source>
</evidence>
<protein>
    <recommendedName>
        <fullName evidence="6">RING-type domain-containing protein</fullName>
    </recommendedName>
</protein>
<keyword evidence="5" id="KW-0812">Transmembrane</keyword>
<dbReference type="PROSITE" id="PS50089">
    <property type="entry name" value="ZF_RING_2"/>
    <property type="match status" value="1"/>
</dbReference>
<dbReference type="InterPro" id="IPR051834">
    <property type="entry name" value="RING_finger_E3_ligase"/>
</dbReference>
<dbReference type="CDD" id="cd16454">
    <property type="entry name" value="RING-H2_PA-TM-RING"/>
    <property type="match status" value="1"/>
</dbReference>
<evidence type="ECO:0000259" key="6">
    <source>
        <dbReference type="PROSITE" id="PS50089"/>
    </source>
</evidence>
<dbReference type="InParanoid" id="A0A5J5F3T2"/>
<dbReference type="PANTHER" id="PTHR45931:SF3">
    <property type="entry name" value="RING ZINC FINGER-CONTAINING PROTEIN"/>
    <property type="match status" value="1"/>
</dbReference>
<dbReference type="GO" id="GO:0006511">
    <property type="term" value="P:ubiquitin-dependent protein catabolic process"/>
    <property type="evidence" value="ECO:0007669"/>
    <property type="project" value="TreeGrafter"/>
</dbReference>
<comment type="caution">
    <text evidence="7">The sequence shown here is derived from an EMBL/GenBank/DDBJ whole genome shotgun (WGS) entry which is preliminary data.</text>
</comment>
<dbReference type="EMBL" id="VXIS01000042">
    <property type="protein sequence ID" value="KAA8910788.1"/>
    <property type="molecule type" value="Genomic_DNA"/>
</dbReference>
<dbReference type="GO" id="GO:0005634">
    <property type="term" value="C:nucleus"/>
    <property type="evidence" value="ECO:0007669"/>
    <property type="project" value="TreeGrafter"/>
</dbReference>
<name>A0A5J5F3T2_9PEZI</name>
<keyword evidence="5" id="KW-0472">Membrane</keyword>
<dbReference type="InterPro" id="IPR001841">
    <property type="entry name" value="Znf_RING"/>
</dbReference>
<evidence type="ECO:0000256" key="2">
    <source>
        <dbReference type="ARBA" id="ARBA00022771"/>
    </source>
</evidence>
<feature type="domain" description="RING-type" evidence="6">
    <location>
        <begin position="249"/>
        <end position="292"/>
    </location>
</feature>
<evidence type="ECO:0000313" key="7">
    <source>
        <dbReference type="EMBL" id="KAA8910788.1"/>
    </source>
</evidence>
<keyword evidence="2 4" id="KW-0863">Zinc-finger</keyword>
<dbReference type="PANTHER" id="PTHR45931">
    <property type="entry name" value="SI:CH211-59O9.10"/>
    <property type="match status" value="1"/>
</dbReference>
<organism evidence="7 8">
    <name type="scientific">Sphaerosporella brunnea</name>
    <dbReference type="NCBI Taxonomy" id="1250544"/>
    <lineage>
        <taxon>Eukaryota</taxon>
        <taxon>Fungi</taxon>
        <taxon>Dikarya</taxon>
        <taxon>Ascomycota</taxon>
        <taxon>Pezizomycotina</taxon>
        <taxon>Pezizomycetes</taxon>
        <taxon>Pezizales</taxon>
        <taxon>Pyronemataceae</taxon>
        <taxon>Sphaerosporella</taxon>
    </lineage>
</organism>
<feature type="non-terminal residue" evidence="7">
    <location>
        <position position="1"/>
    </location>
</feature>
<dbReference type="InterPro" id="IPR013083">
    <property type="entry name" value="Znf_RING/FYVE/PHD"/>
</dbReference>
<keyword evidence="1" id="KW-0479">Metal-binding</keyword>
<evidence type="ECO:0000256" key="1">
    <source>
        <dbReference type="ARBA" id="ARBA00022723"/>
    </source>
</evidence>
<dbReference type="AlphaFoldDB" id="A0A5J5F3T2"/>